<dbReference type="SUPFAM" id="SSF140804">
    <property type="entry name" value="YidB-like"/>
    <property type="match status" value="1"/>
</dbReference>
<dbReference type="Pfam" id="PF20159">
    <property type="entry name" value="YidB"/>
    <property type="match status" value="1"/>
</dbReference>
<dbReference type="AlphaFoldDB" id="A0A3P3E0A4"/>
<comment type="caution">
    <text evidence="1">The sequence shown here is derived from an EMBL/GenBank/DDBJ whole genome shotgun (WGS) entry which is preliminary data.</text>
</comment>
<dbReference type="RefSeq" id="WP_124963064.1">
    <property type="nucleotide sequence ID" value="NZ_RRAZ01000001.1"/>
</dbReference>
<evidence type="ECO:0000313" key="1">
    <source>
        <dbReference type="EMBL" id="RRH78488.1"/>
    </source>
</evidence>
<organism evidence="1 2">
    <name type="scientific">Falsigemmobacter faecalis</name>
    <dbReference type="NCBI Taxonomy" id="2488730"/>
    <lineage>
        <taxon>Bacteria</taxon>
        <taxon>Pseudomonadati</taxon>
        <taxon>Pseudomonadota</taxon>
        <taxon>Alphaproteobacteria</taxon>
        <taxon>Rhodobacterales</taxon>
        <taxon>Paracoccaceae</taxon>
        <taxon>Falsigemmobacter</taxon>
    </lineage>
</organism>
<protein>
    <submittedName>
        <fullName evidence="1">DUF937 domain-containing protein</fullName>
    </submittedName>
</protein>
<proteinExistence type="predicted"/>
<dbReference type="Proteomes" id="UP000282125">
    <property type="component" value="Unassembled WGS sequence"/>
</dbReference>
<dbReference type="Gene3D" id="1.10.10.690">
    <property type="entry name" value="YidB-like"/>
    <property type="match status" value="1"/>
</dbReference>
<gene>
    <name evidence="1" type="ORF">EG244_00600</name>
</gene>
<accession>A0A3P3E0A4</accession>
<dbReference type="EMBL" id="RRAZ01000001">
    <property type="protein sequence ID" value="RRH78488.1"/>
    <property type="molecule type" value="Genomic_DNA"/>
</dbReference>
<evidence type="ECO:0000313" key="2">
    <source>
        <dbReference type="Proteomes" id="UP000282125"/>
    </source>
</evidence>
<name>A0A3P3E0A4_9RHOB</name>
<dbReference type="InterPro" id="IPR027405">
    <property type="entry name" value="YidB-like"/>
</dbReference>
<reference evidence="1 2" key="1">
    <citation type="submission" date="2018-11" db="EMBL/GenBank/DDBJ databases">
        <title>Gemmobacter sp. nov., YIM 102744-1 draft genome.</title>
        <authorList>
            <person name="Li G."/>
            <person name="Jiang Y."/>
        </authorList>
    </citation>
    <scope>NUCLEOTIDE SEQUENCE [LARGE SCALE GENOMIC DNA]</scope>
    <source>
        <strain evidence="1 2">YIM 102744-1</strain>
    </source>
</reference>
<keyword evidence="2" id="KW-1185">Reference proteome</keyword>
<dbReference type="OrthoDB" id="4235777at2"/>
<sequence>MSPHRAAPSLRARWRFSSHWAWASNKVQWVEPWDLLICAGPGTRQGLAGFSPAVPASVRRKGRQMSILNSLVTALTGGGAGGSSKGGTLANIARVAMRNPQLLAVAAAMFTSANKHGGLSGMLDKFKQHGLGDVAQSWVGQGETKEVNAEQIREVFGTEGIERIAQKSGASPQETPDLLASVLPGLVNMLTPEGRTPPQTEAPKSSEDVLAMLQNMLKGR</sequence>
<dbReference type="InterPro" id="IPR045372">
    <property type="entry name" value="YidB"/>
</dbReference>